<reference evidence="2 4" key="1">
    <citation type="submission" date="2017-06" db="EMBL/GenBank/DDBJ databases">
        <title>Genome Sequencing of the methanotroph Methylovulum psychrotolerants str. HV10-M2 isolated from a high-altitude environment.</title>
        <authorList>
            <person name="Mateos-Rivera A."/>
        </authorList>
    </citation>
    <scope>NUCLEOTIDE SEQUENCE [LARGE SCALE GENOMIC DNA]</scope>
    <source>
        <strain evidence="2 4">HV10_M2</strain>
    </source>
</reference>
<dbReference type="EMBL" id="PGFZ01000006">
    <property type="protein sequence ID" value="POZ51383.1"/>
    <property type="molecule type" value="Genomic_DNA"/>
</dbReference>
<evidence type="ECO:0000256" key="1">
    <source>
        <dbReference type="SAM" id="Phobius"/>
    </source>
</evidence>
<dbReference type="Proteomes" id="UP000197019">
    <property type="component" value="Chromosome"/>
</dbReference>
<keyword evidence="4" id="KW-1185">Reference proteome</keyword>
<accession>A0A1Z4C1A8</accession>
<dbReference type="GO" id="GO:0016740">
    <property type="term" value="F:transferase activity"/>
    <property type="evidence" value="ECO:0007669"/>
    <property type="project" value="UniProtKB-KW"/>
</dbReference>
<sequence length="80" mass="7816">MKNRQSAIKTTLIVAMFISLTGCAGMSRQGQGTLLGAGAGALGGAALTGGSAVGTIGGAAVGGLLGNVITQPRARGRYRR</sequence>
<dbReference type="AlphaFoldDB" id="A0A1Z4C1A8"/>
<keyword evidence="2" id="KW-0808">Transferase</keyword>
<organism evidence="2 4">
    <name type="scientific">Methylovulum psychrotolerans</name>
    <dbReference type="NCBI Taxonomy" id="1704499"/>
    <lineage>
        <taxon>Bacteria</taxon>
        <taxon>Pseudomonadati</taxon>
        <taxon>Pseudomonadota</taxon>
        <taxon>Gammaproteobacteria</taxon>
        <taxon>Methylococcales</taxon>
        <taxon>Methylococcaceae</taxon>
        <taxon>Methylovulum</taxon>
    </lineage>
</organism>
<name>A0A1Z4C1A8_9GAMM</name>
<dbReference type="Proteomes" id="UP000237423">
    <property type="component" value="Unassembled WGS sequence"/>
</dbReference>
<reference evidence="3 5" key="2">
    <citation type="submission" date="2017-11" db="EMBL/GenBank/DDBJ databases">
        <title>Draft Genome Sequence of Methylobacter psychrotolerans Sph1T, an Obligate Methanotroph from Low-Temperature Environments.</title>
        <authorList>
            <person name="Oshkin I.Y."/>
            <person name="Miroshnikov K."/>
            <person name="Belova S.E."/>
            <person name="Korzhenkov A."/>
            <person name="Toshchakov S.V."/>
            <person name="Dedysh S.N."/>
        </authorList>
    </citation>
    <scope>NUCLEOTIDE SEQUENCE [LARGE SCALE GENOMIC DNA]</scope>
    <source>
        <strain evidence="3 5">Sph1</strain>
    </source>
</reference>
<keyword evidence="1" id="KW-0812">Transmembrane</keyword>
<dbReference type="KEGG" id="mpsy:CEK71_15195"/>
<dbReference type="EMBL" id="CP022129">
    <property type="protein sequence ID" value="ASF47305.1"/>
    <property type="molecule type" value="Genomic_DNA"/>
</dbReference>
<keyword evidence="1" id="KW-0472">Membrane</keyword>
<proteinExistence type="predicted"/>
<evidence type="ECO:0000313" key="5">
    <source>
        <dbReference type="Proteomes" id="UP000237423"/>
    </source>
</evidence>
<feature type="transmembrane region" description="Helical" evidence="1">
    <location>
        <begin position="51"/>
        <end position="70"/>
    </location>
</feature>
<dbReference type="PROSITE" id="PS51257">
    <property type="entry name" value="PROKAR_LIPOPROTEIN"/>
    <property type="match status" value="1"/>
</dbReference>
<gene>
    <name evidence="3" type="ORF">AADEFJLK_02833</name>
    <name evidence="2" type="ORF">CEK71_15195</name>
</gene>
<protein>
    <submittedName>
        <fullName evidence="3">Glycine zipper 2TM domain-containing protein</fullName>
    </submittedName>
    <submittedName>
        <fullName evidence="2">Prenyltransferase</fullName>
    </submittedName>
</protein>
<evidence type="ECO:0000313" key="2">
    <source>
        <dbReference type="EMBL" id="ASF47305.1"/>
    </source>
</evidence>
<evidence type="ECO:0000313" key="4">
    <source>
        <dbReference type="Proteomes" id="UP000197019"/>
    </source>
</evidence>
<dbReference type="RefSeq" id="WP_088620177.1">
    <property type="nucleotide sequence ID" value="NZ_CP022129.1"/>
</dbReference>
<keyword evidence="1" id="KW-1133">Transmembrane helix</keyword>
<evidence type="ECO:0000313" key="3">
    <source>
        <dbReference type="EMBL" id="POZ51383.1"/>
    </source>
</evidence>